<dbReference type="PANTHER" id="PTHR11206">
    <property type="entry name" value="MULTIDRUG RESISTANCE PROTEIN"/>
    <property type="match status" value="1"/>
</dbReference>
<keyword evidence="2" id="KW-0472">Membrane</keyword>
<organism evidence="3">
    <name type="scientific">Eucalyptus grandis</name>
    <name type="common">Flooded gum</name>
    <dbReference type="NCBI Taxonomy" id="71139"/>
    <lineage>
        <taxon>Eukaryota</taxon>
        <taxon>Viridiplantae</taxon>
        <taxon>Streptophyta</taxon>
        <taxon>Embryophyta</taxon>
        <taxon>Tracheophyta</taxon>
        <taxon>Spermatophyta</taxon>
        <taxon>Magnoliopsida</taxon>
        <taxon>eudicotyledons</taxon>
        <taxon>Gunneridae</taxon>
        <taxon>Pentapetalae</taxon>
        <taxon>rosids</taxon>
        <taxon>malvids</taxon>
        <taxon>Myrtales</taxon>
        <taxon>Myrtaceae</taxon>
        <taxon>Myrtoideae</taxon>
        <taxon>Eucalypteae</taxon>
        <taxon>Eucalyptus</taxon>
    </lineage>
</organism>
<accession>A0A059CRT7</accession>
<evidence type="ECO:0000256" key="1">
    <source>
        <dbReference type="ARBA" id="ARBA00010199"/>
    </source>
</evidence>
<protein>
    <recommendedName>
        <fullName evidence="4">Protein DETOXIFICATION</fullName>
    </recommendedName>
</protein>
<dbReference type="GO" id="GO:0016020">
    <property type="term" value="C:membrane"/>
    <property type="evidence" value="ECO:0000318"/>
    <property type="project" value="GO_Central"/>
</dbReference>
<keyword evidence="2" id="KW-0812">Transmembrane</keyword>
<dbReference type="InterPro" id="IPR002528">
    <property type="entry name" value="MATE_fam"/>
</dbReference>
<proteinExistence type="inferred from homology"/>
<dbReference type="GO" id="GO:0042910">
    <property type="term" value="F:xenobiotic transmembrane transporter activity"/>
    <property type="evidence" value="ECO:0007669"/>
    <property type="project" value="InterPro"/>
</dbReference>
<evidence type="ECO:0000256" key="2">
    <source>
        <dbReference type="SAM" id="Phobius"/>
    </source>
</evidence>
<dbReference type="GO" id="GO:0015297">
    <property type="term" value="F:antiporter activity"/>
    <property type="evidence" value="ECO:0007669"/>
    <property type="project" value="InterPro"/>
</dbReference>
<sequence>MDEEETETAPRVALFLAVFQEKVSESWNGIKKEEIFLEMRRPLLLAGILVLVNPIIHCLQVISAMFVGHLRELALLGAYTATSLASMTSFSCCSYGAKQCCSLGIHMQRAMIVLLSASILSTILLANADQILLFFKQDPNLLAEVETDARFMIPSIFVCALLQCHAKFLQMQNNGIPMMISSNLPSCKRTWTGSSKEASHGIPGFLKLAIPSAVMLCLQSWSFEMMVLLSGLLPNTKLETSLLSIRYICTTQFFILNTGCFVYMMPFGLSGSINTRISNELSAGRPQALFGLTMGTLMILGRRAWGYLYSTEEEEKVVKYVGDLLVLIACSHCFDGVQSVGTLINLGANYLVGIPFAVFQAFACHLGGKGLWSRIIAAKLVQALSLAIVTLCTNWEKK</sequence>
<feature type="transmembrane region" description="Helical" evidence="2">
    <location>
        <begin position="73"/>
        <end position="97"/>
    </location>
</feature>
<dbReference type="Gramene" id="KCW80909">
    <property type="protein sequence ID" value="KCW80909"/>
    <property type="gene ID" value="EUGRSUZ_C02273"/>
</dbReference>
<dbReference type="AlphaFoldDB" id="A0A059CRT7"/>
<feature type="transmembrane region" description="Helical" evidence="2">
    <location>
        <begin position="109"/>
        <end position="131"/>
    </location>
</feature>
<gene>
    <name evidence="3" type="ORF">EUGRSUZ_C02273</name>
</gene>
<dbReference type="GO" id="GO:0022857">
    <property type="term" value="F:transmembrane transporter activity"/>
    <property type="evidence" value="ECO:0000318"/>
    <property type="project" value="GO_Central"/>
</dbReference>
<comment type="similarity">
    <text evidence="1">Belongs to the multi antimicrobial extrusion (MATE) (TC 2.A.66.1) family.</text>
</comment>
<dbReference type="STRING" id="71139.A0A059CRT7"/>
<dbReference type="EMBL" id="KK198755">
    <property type="protein sequence ID" value="KCW80909.1"/>
    <property type="molecule type" value="Genomic_DNA"/>
</dbReference>
<evidence type="ECO:0000313" key="3">
    <source>
        <dbReference type="EMBL" id="KCW80909.1"/>
    </source>
</evidence>
<keyword evidence="2" id="KW-1133">Transmembrane helix</keyword>
<dbReference type="InParanoid" id="A0A059CRT7"/>
<feature type="transmembrane region" description="Helical" evidence="2">
    <location>
        <begin position="43"/>
        <end position="67"/>
    </location>
</feature>
<dbReference type="Pfam" id="PF01554">
    <property type="entry name" value="MatE"/>
    <property type="match status" value="1"/>
</dbReference>
<reference evidence="3" key="1">
    <citation type="submission" date="2013-07" db="EMBL/GenBank/DDBJ databases">
        <title>The genome of Eucalyptus grandis.</title>
        <authorList>
            <person name="Schmutz J."/>
            <person name="Hayes R."/>
            <person name="Myburg A."/>
            <person name="Tuskan G."/>
            <person name="Grattapaglia D."/>
            <person name="Rokhsar D.S."/>
        </authorList>
    </citation>
    <scope>NUCLEOTIDE SEQUENCE</scope>
    <source>
        <tissue evidence="3">Leaf extractions</tissue>
    </source>
</reference>
<name>A0A059CRT7_EUCGR</name>
<evidence type="ECO:0008006" key="4">
    <source>
        <dbReference type="Google" id="ProtNLM"/>
    </source>
</evidence>